<dbReference type="EMBL" id="JAVRFG010000020">
    <property type="protein sequence ID" value="MDT0492231.1"/>
    <property type="molecule type" value="Genomic_DNA"/>
</dbReference>
<name>A0ABU2W2Z6_9ACTN</name>
<feature type="signal peptide" evidence="1">
    <location>
        <begin position="1"/>
        <end position="22"/>
    </location>
</feature>
<organism evidence="2 3">
    <name type="scientific">Streptomyces stephensoniae</name>
    <dbReference type="NCBI Taxonomy" id="3375367"/>
    <lineage>
        <taxon>Bacteria</taxon>
        <taxon>Bacillati</taxon>
        <taxon>Actinomycetota</taxon>
        <taxon>Actinomycetes</taxon>
        <taxon>Kitasatosporales</taxon>
        <taxon>Streptomycetaceae</taxon>
        <taxon>Streptomyces</taxon>
    </lineage>
</organism>
<accession>A0ABU2W2Z6</accession>
<feature type="chain" id="PRO_5046865186" description="Lipoprotein" evidence="1">
    <location>
        <begin position="23"/>
        <end position="167"/>
    </location>
</feature>
<reference evidence="3" key="1">
    <citation type="submission" date="2023-07" db="EMBL/GenBank/DDBJ databases">
        <title>30 novel species of actinomycetes from the DSMZ collection.</title>
        <authorList>
            <person name="Nouioui I."/>
        </authorList>
    </citation>
    <scope>NUCLEOTIDE SEQUENCE [LARGE SCALE GENOMIC DNA]</scope>
    <source>
        <strain evidence="3">DSM 40932</strain>
    </source>
</reference>
<sequence>MRASTARASALALLVIGGAACGAPRDYVIPGEICGREVAEKELGSILPGGQELKDNVSRGDRSSSCRVYVDGTLAFGLEEYAGQRTFDVLTRAEKGELGSFDRLRESNVSDNAVISRTRSVVMTPCEKIGRNYILDLRLPTSEEDRSADLERFVRSYLPTGLAAMGC</sequence>
<protein>
    <recommendedName>
        <fullName evidence="4">Lipoprotein</fullName>
    </recommendedName>
</protein>
<dbReference type="Proteomes" id="UP001180556">
    <property type="component" value="Unassembled WGS sequence"/>
</dbReference>
<dbReference type="PROSITE" id="PS51257">
    <property type="entry name" value="PROKAR_LIPOPROTEIN"/>
    <property type="match status" value="1"/>
</dbReference>
<keyword evidence="3" id="KW-1185">Reference proteome</keyword>
<dbReference type="RefSeq" id="WP_311600689.1">
    <property type="nucleotide sequence ID" value="NZ_JAVRFG010000020.1"/>
</dbReference>
<proteinExistence type="predicted"/>
<evidence type="ECO:0000256" key="1">
    <source>
        <dbReference type="SAM" id="SignalP"/>
    </source>
</evidence>
<comment type="caution">
    <text evidence="2">The sequence shown here is derived from an EMBL/GenBank/DDBJ whole genome shotgun (WGS) entry which is preliminary data.</text>
</comment>
<evidence type="ECO:0000313" key="2">
    <source>
        <dbReference type="EMBL" id="MDT0492231.1"/>
    </source>
</evidence>
<evidence type="ECO:0008006" key="4">
    <source>
        <dbReference type="Google" id="ProtNLM"/>
    </source>
</evidence>
<evidence type="ECO:0000313" key="3">
    <source>
        <dbReference type="Proteomes" id="UP001180556"/>
    </source>
</evidence>
<gene>
    <name evidence="2" type="ORF">RM717_17115</name>
</gene>
<keyword evidence="1" id="KW-0732">Signal</keyword>